<evidence type="ECO:0000313" key="3">
    <source>
        <dbReference type="Proteomes" id="UP001174934"/>
    </source>
</evidence>
<sequence>MSKSVKFRRESPSVSDYEDEHASSIYALQDALTTACEARDKWKKKATELEAALSNARKEVKEHEARWRALSDRNEILDQEKITLSKTIKELNEENAKLKEENKRARRKSTSPATMSGAIPSESSDEKKVRRSGSKRHISKDPERSEKEKERERAEKEKERERERELEKETERLRKRFDSRGDESDAKSSSASTKSLRSQRGSYIEPLGHGAPRPQPSNAPAPSPRPYPTYAASQYGQSQYPSIREPATTNIPRSVHPSVFVYEDNLNPFAQAEDDNGGYHGYAKSSRDRR</sequence>
<dbReference type="AlphaFoldDB" id="A0AA40CE38"/>
<evidence type="ECO:0000313" key="2">
    <source>
        <dbReference type="EMBL" id="KAK0634880.1"/>
    </source>
</evidence>
<protein>
    <submittedName>
        <fullName evidence="2">Uncharacterized protein</fullName>
    </submittedName>
</protein>
<dbReference type="EMBL" id="JAULSR010000001">
    <property type="protein sequence ID" value="KAK0634880.1"/>
    <property type="molecule type" value="Genomic_DNA"/>
</dbReference>
<feature type="compositionally biased region" description="Basic residues" evidence="1">
    <location>
        <begin position="129"/>
        <end position="138"/>
    </location>
</feature>
<feature type="compositionally biased region" description="Low complexity" evidence="1">
    <location>
        <begin position="187"/>
        <end position="198"/>
    </location>
</feature>
<reference evidence="2" key="1">
    <citation type="submission" date="2023-06" db="EMBL/GenBank/DDBJ databases">
        <title>Genome-scale phylogeny and comparative genomics of the fungal order Sordariales.</title>
        <authorList>
            <consortium name="Lawrence Berkeley National Laboratory"/>
            <person name="Hensen N."/>
            <person name="Bonometti L."/>
            <person name="Westerberg I."/>
            <person name="Brannstrom I.O."/>
            <person name="Guillou S."/>
            <person name="Cros-Aarteil S."/>
            <person name="Calhoun S."/>
            <person name="Haridas S."/>
            <person name="Kuo A."/>
            <person name="Mondo S."/>
            <person name="Pangilinan J."/>
            <person name="Riley R."/>
            <person name="LaButti K."/>
            <person name="Andreopoulos B."/>
            <person name="Lipzen A."/>
            <person name="Chen C."/>
            <person name="Yanf M."/>
            <person name="Daum C."/>
            <person name="Ng V."/>
            <person name="Clum A."/>
            <person name="Steindorff A."/>
            <person name="Ohm R."/>
            <person name="Martin F."/>
            <person name="Silar P."/>
            <person name="Natvig D."/>
            <person name="Lalanne C."/>
            <person name="Gautier V."/>
            <person name="Ament-velasquez S.L."/>
            <person name="Kruys A."/>
            <person name="Hutchinson M.I."/>
            <person name="Powell A.J."/>
            <person name="Barry K."/>
            <person name="Miller A.N."/>
            <person name="Grigoriev I.V."/>
            <person name="Debuchy R."/>
            <person name="Gladieux P."/>
            <person name="Thoren M.H."/>
            <person name="Johannesson H."/>
        </authorList>
    </citation>
    <scope>NUCLEOTIDE SEQUENCE</scope>
    <source>
        <strain evidence="2">SMH3391-2</strain>
    </source>
</reference>
<comment type="caution">
    <text evidence="2">The sequence shown here is derived from an EMBL/GenBank/DDBJ whole genome shotgun (WGS) entry which is preliminary data.</text>
</comment>
<dbReference type="Proteomes" id="UP001174934">
    <property type="component" value="Unassembled WGS sequence"/>
</dbReference>
<feature type="region of interest" description="Disordered" evidence="1">
    <location>
        <begin position="1"/>
        <end position="20"/>
    </location>
</feature>
<name>A0AA40CE38_9PEZI</name>
<feature type="compositionally biased region" description="Basic and acidic residues" evidence="1">
    <location>
        <begin position="139"/>
        <end position="186"/>
    </location>
</feature>
<feature type="compositionally biased region" description="Pro residues" evidence="1">
    <location>
        <begin position="213"/>
        <end position="227"/>
    </location>
</feature>
<evidence type="ECO:0000256" key="1">
    <source>
        <dbReference type="SAM" id="MobiDB-lite"/>
    </source>
</evidence>
<proteinExistence type="predicted"/>
<gene>
    <name evidence="2" type="ORF">B0T17DRAFT_21213</name>
</gene>
<organism evidence="2 3">
    <name type="scientific">Bombardia bombarda</name>
    <dbReference type="NCBI Taxonomy" id="252184"/>
    <lineage>
        <taxon>Eukaryota</taxon>
        <taxon>Fungi</taxon>
        <taxon>Dikarya</taxon>
        <taxon>Ascomycota</taxon>
        <taxon>Pezizomycotina</taxon>
        <taxon>Sordariomycetes</taxon>
        <taxon>Sordariomycetidae</taxon>
        <taxon>Sordariales</taxon>
        <taxon>Lasiosphaeriaceae</taxon>
        <taxon>Bombardia</taxon>
    </lineage>
</organism>
<feature type="region of interest" description="Disordered" evidence="1">
    <location>
        <begin position="269"/>
        <end position="290"/>
    </location>
</feature>
<feature type="compositionally biased region" description="Basic and acidic residues" evidence="1">
    <location>
        <begin position="89"/>
        <end position="103"/>
    </location>
</feature>
<feature type="region of interest" description="Disordered" evidence="1">
    <location>
        <begin position="89"/>
        <end position="232"/>
    </location>
</feature>
<keyword evidence="3" id="KW-1185">Reference proteome</keyword>
<accession>A0AA40CE38</accession>